<reference evidence="2 3" key="1">
    <citation type="submission" date="2022-10" db="EMBL/GenBank/DDBJ databases">
        <title>Paucibacter sp. hw1 Genome sequencing.</title>
        <authorList>
            <person name="Park S."/>
        </authorList>
    </citation>
    <scope>NUCLEOTIDE SEQUENCE [LARGE SCALE GENOMIC DNA]</scope>
    <source>
        <strain evidence="3">hw1</strain>
    </source>
</reference>
<organism evidence="2 3">
    <name type="scientific">Roseateles albus</name>
    <dbReference type="NCBI Taxonomy" id="2987525"/>
    <lineage>
        <taxon>Bacteria</taxon>
        <taxon>Pseudomonadati</taxon>
        <taxon>Pseudomonadota</taxon>
        <taxon>Betaproteobacteria</taxon>
        <taxon>Burkholderiales</taxon>
        <taxon>Sphaerotilaceae</taxon>
        <taxon>Roseateles</taxon>
    </lineage>
</organism>
<dbReference type="SUPFAM" id="SSF54427">
    <property type="entry name" value="NTF2-like"/>
    <property type="match status" value="1"/>
</dbReference>
<evidence type="ECO:0000313" key="2">
    <source>
        <dbReference type="EMBL" id="MDC8772532.1"/>
    </source>
</evidence>
<dbReference type="RefSeq" id="WP_273600719.1">
    <property type="nucleotide sequence ID" value="NZ_JAQQXT010000007.1"/>
</dbReference>
<comment type="caution">
    <text evidence="2">The sequence shown here is derived from an EMBL/GenBank/DDBJ whole genome shotgun (WGS) entry which is preliminary data.</text>
</comment>
<protein>
    <submittedName>
        <fullName evidence="2">Nuclear transport factor 2 family protein</fullName>
    </submittedName>
</protein>
<accession>A0ABT5KGL4</accession>
<dbReference type="Proteomes" id="UP001221189">
    <property type="component" value="Unassembled WGS sequence"/>
</dbReference>
<dbReference type="EMBL" id="JAQQXT010000007">
    <property type="protein sequence ID" value="MDC8772532.1"/>
    <property type="molecule type" value="Genomic_DNA"/>
</dbReference>
<dbReference type="InterPro" id="IPR027843">
    <property type="entry name" value="DUF4440"/>
</dbReference>
<gene>
    <name evidence="2" type="ORF">PRZ03_13195</name>
</gene>
<evidence type="ECO:0000313" key="3">
    <source>
        <dbReference type="Proteomes" id="UP001221189"/>
    </source>
</evidence>
<sequence length="131" mass="14597">MPRRTPVDSVQETLQALECELHQPKARADAGRLAELLHADFREFGRSGRAYNRAEIMASLTAETKPVTVHAQDFKLTELGLDVYLLSYRSAHLTPDGGLVHHTNRSSIWRLTAAGWQMVFHQGTPTAEFGA</sequence>
<evidence type="ECO:0000259" key="1">
    <source>
        <dbReference type="Pfam" id="PF14534"/>
    </source>
</evidence>
<keyword evidence="3" id="KW-1185">Reference proteome</keyword>
<proteinExistence type="predicted"/>
<dbReference type="Gene3D" id="3.10.450.50">
    <property type="match status" value="1"/>
</dbReference>
<feature type="domain" description="DUF4440" evidence="1">
    <location>
        <begin position="14"/>
        <end position="118"/>
    </location>
</feature>
<dbReference type="InterPro" id="IPR032710">
    <property type="entry name" value="NTF2-like_dom_sf"/>
</dbReference>
<name>A0ABT5KGL4_9BURK</name>
<dbReference type="Pfam" id="PF14534">
    <property type="entry name" value="DUF4440"/>
    <property type="match status" value="1"/>
</dbReference>